<dbReference type="GO" id="GO:0005737">
    <property type="term" value="C:cytoplasm"/>
    <property type="evidence" value="ECO:0007669"/>
    <property type="project" value="TreeGrafter"/>
</dbReference>
<evidence type="ECO:0000256" key="4">
    <source>
        <dbReference type="ARBA" id="ARBA00023125"/>
    </source>
</evidence>
<evidence type="ECO:0000313" key="9">
    <source>
        <dbReference type="EMBL" id="BAS25687.1"/>
    </source>
</evidence>
<evidence type="ECO:0000256" key="2">
    <source>
        <dbReference type="ARBA" id="ARBA00008263"/>
    </source>
</evidence>
<accession>A0A0K2SF81</accession>
<keyword evidence="5" id="KW-0413">Isomerase</keyword>
<dbReference type="InterPro" id="IPR050220">
    <property type="entry name" value="Type_II_DNA_Topoisomerases"/>
</dbReference>
<evidence type="ECO:0000256" key="1">
    <source>
        <dbReference type="ARBA" id="ARBA00000185"/>
    </source>
</evidence>
<dbReference type="GO" id="GO:0005524">
    <property type="term" value="F:ATP binding"/>
    <property type="evidence" value="ECO:0007669"/>
    <property type="project" value="InterPro"/>
</dbReference>
<dbReference type="GO" id="GO:0006265">
    <property type="term" value="P:DNA topological change"/>
    <property type="evidence" value="ECO:0007669"/>
    <property type="project" value="InterPro"/>
</dbReference>
<organism evidence="9">
    <name type="scientific">Mycobacteroides abscessus</name>
    <dbReference type="NCBI Taxonomy" id="36809"/>
    <lineage>
        <taxon>Bacteria</taxon>
        <taxon>Bacillati</taxon>
        <taxon>Actinomycetota</taxon>
        <taxon>Actinomycetes</taxon>
        <taxon>Mycobacteriales</taxon>
        <taxon>Mycobacteriaceae</taxon>
        <taxon>Mycobacteroides</taxon>
    </lineage>
</organism>
<dbReference type="Pfam" id="PF00521">
    <property type="entry name" value="DNA_topoisoIV"/>
    <property type="match status" value="1"/>
</dbReference>
<evidence type="ECO:0000256" key="5">
    <source>
        <dbReference type="ARBA" id="ARBA00023235"/>
    </source>
</evidence>
<dbReference type="GO" id="GO:0003677">
    <property type="term" value="F:DNA binding"/>
    <property type="evidence" value="ECO:0007669"/>
    <property type="project" value="UniProtKB-UniRule"/>
</dbReference>
<dbReference type="GO" id="GO:0009330">
    <property type="term" value="C:DNA topoisomerase type II (double strand cut, ATP-hydrolyzing) complex"/>
    <property type="evidence" value="ECO:0007669"/>
    <property type="project" value="TreeGrafter"/>
</dbReference>
<keyword evidence="3" id="KW-0799">Topoisomerase</keyword>
<name>A0A0K2SF81_9MYCO</name>
<gene>
    <name evidence="9" type="primary">gyrA</name>
</gene>
<evidence type="ECO:0000256" key="7">
    <source>
        <dbReference type="SAM" id="MobiDB-lite"/>
    </source>
</evidence>
<keyword evidence="4 6" id="KW-0238">DNA-binding</keyword>
<protein>
    <submittedName>
        <fullName evidence="9">DNA gyrase subunit A</fullName>
    </submittedName>
</protein>
<comment type="caution">
    <text evidence="6">Lacks conserved residue(s) required for the propagation of feature annotation.</text>
</comment>
<feature type="region of interest" description="Disordered" evidence="7">
    <location>
        <begin position="1"/>
        <end position="32"/>
    </location>
</feature>
<dbReference type="Gene3D" id="3.90.199.10">
    <property type="entry name" value="Topoisomerase II, domain 5"/>
    <property type="match status" value="1"/>
</dbReference>
<comment type="similarity">
    <text evidence="2">Belongs to the type II topoisomerase GyrA/ParC subunit family.</text>
</comment>
<reference evidence="9" key="1">
    <citation type="submission" date="2015-08" db="EMBL/GenBank/DDBJ databases">
        <title>Complete DNA Sequence of Pseudomonas syringae pv. actinidiae, the Causal Agent of Kiwifruit Canker Disease.</title>
        <authorList>
            <person name="Rikkerink E.H.A."/>
            <person name="Fineran P.C."/>
        </authorList>
    </citation>
    <scope>NUCLEOTIDE SEQUENCE</scope>
    <source>
        <strain evidence="9">EsfahanMyco-Abs-gyrA</strain>
    </source>
</reference>
<dbReference type="PANTHER" id="PTHR43493">
    <property type="entry name" value="DNA GYRASE/TOPOISOMERASE SUBUNIT A"/>
    <property type="match status" value="1"/>
</dbReference>
<dbReference type="InterPro" id="IPR013760">
    <property type="entry name" value="Topo_IIA-like_dom_sf"/>
</dbReference>
<dbReference type="PANTHER" id="PTHR43493:SF5">
    <property type="entry name" value="DNA GYRASE SUBUNIT A, CHLOROPLASTIC_MITOCHONDRIAL"/>
    <property type="match status" value="1"/>
</dbReference>
<dbReference type="AlphaFoldDB" id="A0A0K2SF81"/>
<sequence>MYDSGFRPAGSSDRSHAKSARSVAETMGNYHPHGDASIYDTLVRMAQPWSLRYPLVDLDWVFPGQGNFGSPGNDPPDMTFWPRPGLLPAGVNLRHFPHSPKTPLWGPPYDGGVCVIPTSPCPPLPPAPYPFC</sequence>
<evidence type="ECO:0000259" key="8">
    <source>
        <dbReference type="PROSITE" id="PS52040"/>
    </source>
</evidence>
<evidence type="ECO:0000256" key="3">
    <source>
        <dbReference type="ARBA" id="ARBA00023029"/>
    </source>
</evidence>
<evidence type="ECO:0000256" key="6">
    <source>
        <dbReference type="PROSITE-ProRule" id="PRU01384"/>
    </source>
</evidence>
<dbReference type="PROSITE" id="PS52040">
    <property type="entry name" value="TOPO_IIA"/>
    <property type="match status" value="1"/>
</dbReference>
<dbReference type="SUPFAM" id="SSF56719">
    <property type="entry name" value="Type II DNA topoisomerase"/>
    <property type="match status" value="1"/>
</dbReference>
<dbReference type="GO" id="GO:0034335">
    <property type="term" value="F:DNA negative supercoiling activity"/>
    <property type="evidence" value="ECO:0007669"/>
    <property type="project" value="UniProtKB-ARBA"/>
</dbReference>
<dbReference type="InterPro" id="IPR002205">
    <property type="entry name" value="Topo_IIA_dom_A"/>
</dbReference>
<dbReference type="InterPro" id="IPR013758">
    <property type="entry name" value="Topo_IIA_A/C_ab"/>
</dbReference>
<proteinExistence type="inferred from homology"/>
<dbReference type="EMBL" id="LC074880">
    <property type="protein sequence ID" value="BAS25687.1"/>
    <property type="molecule type" value="Genomic_DNA"/>
</dbReference>
<feature type="domain" description="Topo IIA-type catalytic" evidence="8">
    <location>
        <begin position="1"/>
        <end position="132"/>
    </location>
</feature>
<comment type="catalytic activity">
    <reaction evidence="1">
        <text>ATP-dependent breakage, passage and rejoining of double-stranded DNA.</text>
        <dbReference type="EC" id="5.6.2.2"/>
    </reaction>
</comment>